<dbReference type="EMBL" id="AFCS01000811">
    <property type="protein sequence ID" value="EHC76860.1"/>
    <property type="molecule type" value="Genomic_DNA"/>
</dbReference>
<evidence type="ECO:0000313" key="2">
    <source>
        <dbReference type="Proteomes" id="UP000003221"/>
    </source>
</evidence>
<dbReference type="AlphaFoldDB" id="G5Q5R7"/>
<accession>G5Q5R7</accession>
<proteinExistence type="predicted"/>
<gene>
    <name evidence="1" type="ORF">LTSEMON_3521</name>
</gene>
<sequence>VKALWGYSSNIFTGFLPDRSGYSAISSHFSPRHN</sequence>
<name>G5Q5R7_SALMO</name>
<reference evidence="1 2" key="1">
    <citation type="journal article" date="2011" name="BMC Genomics">
        <title>Genome sequencing reveals diversification of virulence factor content and possible host adaptation in distinct subpopulations of Salmonella enterica.</title>
        <authorList>
            <person name="den Bakker H.C."/>
            <person name="Moreno Switt A.I."/>
            <person name="Govoni G."/>
            <person name="Cummings C.A."/>
            <person name="Ranieri M.L."/>
            <person name="Degoricija L."/>
            <person name="Hoelzer K."/>
            <person name="Rodriguez-Rivera L.D."/>
            <person name="Brown S."/>
            <person name="Bolchacova E."/>
            <person name="Furtado M.R."/>
            <person name="Wiedmann M."/>
        </authorList>
    </citation>
    <scope>NUCLEOTIDE SEQUENCE [LARGE SCALE GENOMIC DNA]</scope>
    <source>
        <strain evidence="1 2">S5-403</strain>
    </source>
</reference>
<comment type="caution">
    <text evidence="1">The sequence shown here is derived from an EMBL/GenBank/DDBJ whole genome shotgun (WGS) entry which is preliminary data.</text>
</comment>
<organism evidence="1 2">
    <name type="scientific">Salmonella enterica subsp. enterica serovar Montevideo str. S5-403</name>
    <dbReference type="NCBI Taxonomy" id="913242"/>
    <lineage>
        <taxon>Bacteria</taxon>
        <taxon>Pseudomonadati</taxon>
        <taxon>Pseudomonadota</taxon>
        <taxon>Gammaproteobacteria</taxon>
        <taxon>Enterobacterales</taxon>
        <taxon>Enterobacteriaceae</taxon>
        <taxon>Salmonella</taxon>
    </lineage>
</organism>
<feature type="non-terminal residue" evidence="1">
    <location>
        <position position="1"/>
    </location>
</feature>
<evidence type="ECO:0000313" key="1">
    <source>
        <dbReference type="EMBL" id="EHC76860.1"/>
    </source>
</evidence>
<dbReference type="Proteomes" id="UP000003221">
    <property type="component" value="Unassembled WGS sequence"/>
</dbReference>
<protein>
    <submittedName>
        <fullName evidence="1">Uncharacterized protein</fullName>
    </submittedName>
</protein>